<dbReference type="AlphaFoldDB" id="A0A8H3IMA2"/>
<dbReference type="InterPro" id="IPR002695">
    <property type="entry name" value="PurH-like"/>
</dbReference>
<dbReference type="SMART" id="SM00798">
    <property type="entry name" value="AICARFT_IMPCHas"/>
    <property type="match status" value="1"/>
</dbReference>
<dbReference type="FunFam" id="3.40.140.20:FF:000003">
    <property type="entry name" value="Bifunctional purine biosynthesis protein"/>
    <property type="match status" value="1"/>
</dbReference>
<evidence type="ECO:0000256" key="2">
    <source>
        <dbReference type="ARBA" id="ARBA00004844"/>
    </source>
</evidence>
<dbReference type="OrthoDB" id="6017153at2759"/>
<dbReference type="NCBIfam" id="NF005492">
    <property type="entry name" value="PRK07106.1"/>
    <property type="match status" value="1"/>
</dbReference>
<dbReference type="GO" id="GO:0006189">
    <property type="term" value="P:'de novo' IMP biosynthetic process"/>
    <property type="evidence" value="ECO:0007669"/>
    <property type="project" value="UniProtKB-UniPathway"/>
</dbReference>
<organism evidence="12 13">
    <name type="scientific">Alectoria fallacina</name>
    <dbReference type="NCBI Taxonomy" id="1903189"/>
    <lineage>
        <taxon>Eukaryota</taxon>
        <taxon>Fungi</taxon>
        <taxon>Dikarya</taxon>
        <taxon>Ascomycota</taxon>
        <taxon>Pezizomycotina</taxon>
        <taxon>Lecanoromycetes</taxon>
        <taxon>OSLEUM clade</taxon>
        <taxon>Lecanoromycetidae</taxon>
        <taxon>Lecanorales</taxon>
        <taxon>Lecanorineae</taxon>
        <taxon>Parmeliaceae</taxon>
        <taxon>Alectoria</taxon>
    </lineage>
</organism>
<dbReference type="InterPro" id="IPR003347">
    <property type="entry name" value="JmjC_dom"/>
</dbReference>
<dbReference type="GO" id="GO:0003937">
    <property type="term" value="F:IMP cyclohydrolase activity"/>
    <property type="evidence" value="ECO:0007669"/>
    <property type="project" value="InterPro"/>
</dbReference>
<dbReference type="Pfam" id="PF02142">
    <property type="entry name" value="MGS"/>
    <property type="match status" value="1"/>
</dbReference>
<evidence type="ECO:0000256" key="1">
    <source>
        <dbReference type="ARBA" id="ARBA00004514"/>
    </source>
</evidence>
<dbReference type="InterPro" id="IPR024050">
    <property type="entry name" value="AICAR_Tfase_insert_dom_sf"/>
</dbReference>
<protein>
    <submittedName>
        <fullName evidence="12">Bifunctional phosphoribosylaminoimidazolecarboxamide formyltransferase/IMP cyclohydrolase</fullName>
    </submittedName>
</protein>
<dbReference type="SMART" id="SM00851">
    <property type="entry name" value="MGS"/>
    <property type="match status" value="1"/>
</dbReference>
<evidence type="ECO:0000256" key="8">
    <source>
        <dbReference type="ARBA" id="ARBA00022801"/>
    </source>
</evidence>
<dbReference type="Gene3D" id="3.40.50.1380">
    <property type="entry name" value="Methylglyoxal synthase-like domain"/>
    <property type="match status" value="1"/>
</dbReference>
<keyword evidence="6" id="KW-0808">Transferase</keyword>
<dbReference type="InterPro" id="IPR011607">
    <property type="entry name" value="MGS-like_dom"/>
</dbReference>
<dbReference type="InterPro" id="IPR024051">
    <property type="entry name" value="AICAR_Tfase_dup_dom_sf"/>
</dbReference>
<dbReference type="SUPFAM" id="SSF51197">
    <property type="entry name" value="Clavaminate synthase-like"/>
    <property type="match status" value="1"/>
</dbReference>
<dbReference type="PANTHER" id="PTHR11692">
    <property type="entry name" value="BIFUNCTIONAL PURINE BIOSYNTHESIS PROTEIN PURH"/>
    <property type="match status" value="1"/>
</dbReference>
<dbReference type="Pfam" id="PF13621">
    <property type="entry name" value="Cupin_8"/>
    <property type="match status" value="1"/>
</dbReference>
<dbReference type="FunFam" id="3.40.50.1380:FF:000003">
    <property type="entry name" value="Bifunctional purine biosynthesis protein"/>
    <property type="match status" value="1"/>
</dbReference>
<evidence type="ECO:0000256" key="7">
    <source>
        <dbReference type="ARBA" id="ARBA00022755"/>
    </source>
</evidence>
<dbReference type="EMBL" id="CAJPDR010000211">
    <property type="protein sequence ID" value="CAF9926170.1"/>
    <property type="molecule type" value="Genomic_DNA"/>
</dbReference>
<comment type="pathway">
    <text evidence="2">Purine metabolism; IMP biosynthesis via de novo pathway; IMP from 5-formamido-1-(5-phospho-D-ribosyl)imidazole-4-carboxamide: step 1/1.</text>
</comment>
<name>A0A8H3IMA2_9LECA</name>
<evidence type="ECO:0000313" key="12">
    <source>
        <dbReference type="EMBL" id="CAF9926170.1"/>
    </source>
</evidence>
<feature type="domain" description="JmjC" evidence="10">
    <location>
        <begin position="719"/>
        <end position="885"/>
    </location>
</feature>
<evidence type="ECO:0000256" key="9">
    <source>
        <dbReference type="ARBA" id="ARBA00023268"/>
    </source>
</evidence>
<dbReference type="SUPFAM" id="SSF53927">
    <property type="entry name" value="Cytidine deaminase-like"/>
    <property type="match status" value="2"/>
</dbReference>
<dbReference type="CDD" id="cd01421">
    <property type="entry name" value="IMPCH"/>
    <property type="match status" value="1"/>
</dbReference>
<dbReference type="InterPro" id="IPR041667">
    <property type="entry name" value="Cupin_8"/>
</dbReference>
<dbReference type="Gene3D" id="1.10.287.440">
    <property type="match status" value="1"/>
</dbReference>
<dbReference type="PROSITE" id="PS51855">
    <property type="entry name" value="MGS"/>
    <property type="match status" value="1"/>
</dbReference>
<dbReference type="Proteomes" id="UP000664203">
    <property type="component" value="Unassembled WGS sequence"/>
</dbReference>
<dbReference type="SMART" id="SM00558">
    <property type="entry name" value="JmjC"/>
    <property type="match status" value="1"/>
</dbReference>
<keyword evidence="5" id="KW-0963">Cytoplasm</keyword>
<comment type="caution">
    <text evidence="12">The sequence shown here is derived from an EMBL/GenBank/DDBJ whole genome shotgun (WGS) entry which is preliminary data.</text>
</comment>
<dbReference type="Pfam" id="PF01808">
    <property type="entry name" value="AICARFT_IMPCHas"/>
    <property type="match status" value="1"/>
</dbReference>
<keyword evidence="8" id="KW-0378">Hydrolase</keyword>
<proteinExistence type="inferred from homology"/>
<comment type="similarity">
    <text evidence="4">Belongs to the PurH family.</text>
</comment>
<dbReference type="PANTHER" id="PTHR11692:SF0">
    <property type="entry name" value="BIFUNCTIONAL PURINE BIOSYNTHESIS PROTEIN ATIC"/>
    <property type="match status" value="1"/>
</dbReference>
<dbReference type="Gene3D" id="3.40.140.20">
    <property type="match status" value="2"/>
</dbReference>
<evidence type="ECO:0000313" key="13">
    <source>
        <dbReference type="Proteomes" id="UP000664203"/>
    </source>
</evidence>
<evidence type="ECO:0000259" key="10">
    <source>
        <dbReference type="PROSITE" id="PS51184"/>
    </source>
</evidence>
<evidence type="ECO:0000259" key="11">
    <source>
        <dbReference type="PROSITE" id="PS51855"/>
    </source>
</evidence>
<dbReference type="PROSITE" id="PS51184">
    <property type="entry name" value="JMJC"/>
    <property type="match status" value="1"/>
</dbReference>
<sequence>MAPRKTAILSVYNKQGLLDLANGLIKNDIRLLASGGTAKLIREAGFDVDDISAITNSPEILKGRVKTLHPKVHAGILSTNSESDEKDLGEQNIDKVDFVVCNLYPFKDTIAKINVTVEEAVEEIDIGGVTLLRAAAKNHARVCVLSDPQDYAEFLQELDSGEITEKSRQLYALKSFEHTADYESTIADYFRKNYASPYQHLPLRYGVNPHQKNSAVFNKDGPLPFKVLNGAPGYINLLDSLNAWPLVKELKQALGLSAAASFKHCSPAGAAVGVPMTQEEKEVCMVADIEGLSESALAMAYARARGSDRMSSFGDIIALSDSVDVPTAKIISREVSDGVIAPGYSKEAFEILSKKKGGKYMILQMDESYEPPAIEQRTVYGLHLQQHRNDVKIHPKNSFDSILSPKDSPALPESGELSRLRFLLINRETQQCGVPHEHSLLLKHASRFDSGSLNGQVIGLGAGQQSRIHCTRLAGDKADGWWMRYHERTLGVRWKKSVRRAEKSNAIDLLCGGLPKSGIEKQEYESKFEVVPPPFTQEERERWLSQLSEVAVSSDAFFPFIDNVLRAHRSGVRYIAAPIGSQADSDVNPSRLRTAFPGITLRRTYASTVRWRLLRPLEDGSLQTFRDKAFIPSKPALLPKAYFIAIPSIQKWFRTTHHDTGRVALNHPYLSKFGDAIVPLEFTRLFSASAANQDGDSFQRAEVPFYMFLEWTKSATMETSERLYLAQASLASLPEALKVDLPTPEIVAKSGMGDIYDTNIWMGSPPTYTPLHRDPNPNVFVQLAGHKIVRILPPEMGGKIFAKVQNALGRSGSAAFRGEDMMKGKEKRMLEDQVWNDSSMLDEAGGVGYEVHIGRGDGLFIPKGWWHSVKGVGEGITGSVNWWFR</sequence>
<dbReference type="GO" id="GO:0005829">
    <property type="term" value="C:cytosol"/>
    <property type="evidence" value="ECO:0007669"/>
    <property type="project" value="UniProtKB-SubCell"/>
</dbReference>
<feature type="domain" description="MGS-like" evidence="11">
    <location>
        <begin position="1"/>
        <end position="146"/>
    </location>
</feature>
<evidence type="ECO:0000256" key="6">
    <source>
        <dbReference type="ARBA" id="ARBA00022679"/>
    </source>
</evidence>
<dbReference type="SUPFAM" id="SSF52335">
    <property type="entry name" value="Methylglyoxal synthase-like"/>
    <property type="match status" value="1"/>
</dbReference>
<evidence type="ECO:0000256" key="4">
    <source>
        <dbReference type="ARBA" id="ARBA00007667"/>
    </source>
</evidence>
<dbReference type="InterPro" id="IPR036914">
    <property type="entry name" value="MGS-like_dom_sf"/>
</dbReference>
<comment type="subcellular location">
    <subcellularLocation>
        <location evidence="1">Cytoplasm</location>
        <location evidence="1">Cytosol</location>
    </subcellularLocation>
</comment>
<keyword evidence="7" id="KW-0658">Purine biosynthesis</keyword>
<dbReference type="UniPathway" id="UPA00074">
    <property type="reaction ID" value="UER00133"/>
</dbReference>
<keyword evidence="9" id="KW-0511">Multifunctional enzyme</keyword>
<comment type="pathway">
    <text evidence="3">Purine metabolism; IMP biosynthesis via de novo pathway; 5-formamido-1-(5-phospho-D-ribosyl)imidazole-4-carboxamide from 5-amino-1-(5-phospho-D-ribosyl)imidazole-4-carboxamide (10-formyl THF route): step 1/1.</text>
</comment>
<gene>
    <name evidence="12" type="primary">ADE17</name>
    <name evidence="12" type="ORF">ALECFALPRED_003380</name>
</gene>
<dbReference type="Gene3D" id="2.60.120.650">
    <property type="entry name" value="Cupin"/>
    <property type="match status" value="1"/>
</dbReference>
<evidence type="ECO:0000256" key="5">
    <source>
        <dbReference type="ARBA" id="ARBA00022490"/>
    </source>
</evidence>
<keyword evidence="13" id="KW-1185">Reference proteome</keyword>
<dbReference type="InterPro" id="IPR016193">
    <property type="entry name" value="Cytidine_deaminase-like"/>
</dbReference>
<dbReference type="GO" id="GO:0004643">
    <property type="term" value="F:phosphoribosylaminoimidazolecarboxamide formyltransferase activity"/>
    <property type="evidence" value="ECO:0007669"/>
    <property type="project" value="InterPro"/>
</dbReference>
<accession>A0A8H3IMA2</accession>
<reference evidence="12" key="1">
    <citation type="submission" date="2021-03" db="EMBL/GenBank/DDBJ databases">
        <authorList>
            <person name="Tagirdzhanova G."/>
        </authorList>
    </citation>
    <scope>NUCLEOTIDE SEQUENCE</scope>
</reference>
<evidence type="ECO:0000256" key="3">
    <source>
        <dbReference type="ARBA" id="ARBA00004954"/>
    </source>
</evidence>